<dbReference type="RefSeq" id="WP_255253753.1">
    <property type="nucleotide sequence ID" value="NZ_BAABTN010000023.1"/>
</dbReference>
<dbReference type="InterPro" id="IPR002559">
    <property type="entry name" value="Transposase_11"/>
</dbReference>
<dbReference type="EMBL" id="BJHY01000001">
    <property type="protein sequence ID" value="GDY70700.1"/>
    <property type="molecule type" value="Genomic_DNA"/>
</dbReference>
<evidence type="ECO:0000259" key="1">
    <source>
        <dbReference type="Pfam" id="PF01609"/>
    </source>
</evidence>
<sequence>MLDPVRYPAAELAALYHQRWEIETAYYGLKVTLRGADRVLRSRTVDGVEQELYALLVLYQASRRAIAEAATTAHLDPDRLSLTTALHTARLTVITARTSDPAGLVSSLVHVRNLAPVRRRSRTSPRCVKRTLSPYAYNKTKGSVGHKTTVTTDVTLLTSTASP</sequence>
<organism evidence="3 4">
    <name type="scientific">Streptomyces avermitilis</name>
    <dbReference type="NCBI Taxonomy" id="33903"/>
    <lineage>
        <taxon>Bacteria</taxon>
        <taxon>Bacillati</taxon>
        <taxon>Actinomycetota</taxon>
        <taxon>Actinomycetes</taxon>
        <taxon>Kitasatosporales</taxon>
        <taxon>Streptomycetaceae</taxon>
        <taxon>Streptomyces</taxon>
    </lineage>
</organism>
<reference evidence="2 5" key="2">
    <citation type="submission" date="2019-04" db="EMBL/GenBank/DDBJ databases">
        <title>Draft genome sequences of Streptomyces avermitilis NBRC 14893.</title>
        <authorList>
            <person name="Komaki H."/>
            <person name="Tamura T."/>
            <person name="Hosoyama A."/>
        </authorList>
    </citation>
    <scope>NUCLEOTIDE SEQUENCE [LARGE SCALE GENOMIC DNA]</scope>
    <source>
        <strain evidence="2 5">NBRC 14893</strain>
    </source>
</reference>
<evidence type="ECO:0000313" key="2">
    <source>
        <dbReference type="EMBL" id="GDY68915.1"/>
    </source>
</evidence>
<feature type="domain" description="Transposase IS4-like" evidence="1">
    <location>
        <begin position="4"/>
        <end position="59"/>
    </location>
</feature>
<accession>A0A4D4MFI8</accession>
<dbReference type="EMBL" id="BJHX01000001">
    <property type="protein sequence ID" value="GDY68915.1"/>
    <property type="molecule type" value="Genomic_DNA"/>
</dbReference>
<name>A0A4D4MFI8_STRAX</name>
<evidence type="ECO:0000313" key="4">
    <source>
        <dbReference type="Proteomes" id="UP000299211"/>
    </source>
</evidence>
<reference evidence="3 4" key="1">
    <citation type="submission" date="2019-04" db="EMBL/GenBank/DDBJ databases">
        <title>Draft genome sequences of Streptomyces avermitilis ATCC 31267.</title>
        <authorList>
            <person name="Komaki H."/>
            <person name="Tamura T."/>
            <person name="Hosoyama A."/>
        </authorList>
    </citation>
    <scope>NUCLEOTIDE SEQUENCE [LARGE SCALE GENOMIC DNA]</scope>
    <source>
        <strain evidence="3 4">ATCC 31267</strain>
    </source>
</reference>
<dbReference type="InterPro" id="IPR012337">
    <property type="entry name" value="RNaseH-like_sf"/>
</dbReference>
<dbReference type="Pfam" id="PF01609">
    <property type="entry name" value="DDE_Tnp_1"/>
    <property type="match status" value="1"/>
</dbReference>
<gene>
    <name evidence="2" type="ORF">SAV14893_083080</name>
    <name evidence="3" type="ORF">SAV31267_001850</name>
</gene>
<protein>
    <recommendedName>
        <fullName evidence="1">Transposase IS4-like domain-containing protein</fullName>
    </recommendedName>
</protein>
<evidence type="ECO:0000313" key="3">
    <source>
        <dbReference type="EMBL" id="GDY70700.1"/>
    </source>
</evidence>
<dbReference type="AlphaFoldDB" id="A0A4D4MFI8"/>
<dbReference type="Proteomes" id="UP000302139">
    <property type="component" value="Unassembled WGS sequence"/>
</dbReference>
<dbReference type="GO" id="GO:0004803">
    <property type="term" value="F:transposase activity"/>
    <property type="evidence" value="ECO:0007669"/>
    <property type="project" value="InterPro"/>
</dbReference>
<comment type="caution">
    <text evidence="3">The sequence shown here is derived from an EMBL/GenBank/DDBJ whole genome shotgun (WGS) entry which is preliminary data.</text>
</comment>
<dbReference type="Proteomes" id="UP000299211">
    <property type="component" value="Unassembled WGS sequence"/>
</dbReference>
<dbReference type="GO" id="GO:0003677">
    <property type="term" value="F:DNA binding"/>
    <property type="evidence" value="ECO:0007669"/>
    <property type="project" value="InterPro"/>
</dbReference>
<proteinExistence type="predicted"/>
<dbReference type="GO" id="GO:0006313">
    <property type="term" value="P:DNA transposition"/>
    <property type="evidence" value="ECO:0007669"/>
    <property type="project" value="InterPro"/>
</dbReference>
<evidence type="ECO:0000313" key="5">
    <source>
        <dbReference type="Proteomes" id="UP000302139"/>
    </source>
</evidence>
<dbReference type="SUPFAM" id="SSF53098">
    <property type="entry name" value="Ribonuclease H-like"/>
    <property type="match status" value="1"/>
</dbReference>